<comment type="caution">
    <text evidence="14">The sequence shown here is derived from an EMBL/GenBank/DDBJ whole genome shotgun (WGS) entry which is preliminary data.</text>
</comment>
<dbReference type="GO" id="GO:0006207">
    <property type="term" value="P:'de novo' pyrimidine nucleobase biosynthetic process"/>
    <property type="evidence" value="ECO:0007669"/>
    <property type="project" value="InterPro"/>
</dbReference>
<evidence type="ECO:0000256" key="8">
    <source>
        <dbReference type="ARBA" id="ARBA00044031"/>
    </source>
</evidence>
<evidence type="ECO:0000256" key="6">
    <source>
        <dbReference type="ARBA" id="ARBA00022840"/>
    </source>
</evidence>
<evidence type="ECO:0000256" key="3">
    <source>
        <dbReference type="ARBA" id="ARBA00012738"/>
    </source>
</evidence>
<evidence type="ECO:0000256" key="12">
    <source>
        <dbReference type="ARBA" id="ARBA00049285"/>
    </source>
</evidence>
<evidence type="ECO:0000256" key="9">
    <source>
        <dbReference type="ARBA" id="ARBA00044168"/>
    </source>
</evidence>
<organism evidence="14 15">
    <name type="scientific">Boothiomyces macroporosus</name>
    <dbReference type="NCBI Taxonomy" id="261099"/>
    <lineage>
        <taxon>Eukaryota</taxon>
        <taxon>Fungi</taxon>
        <taxon>Fungi incertae sedis</taxon>
        <taxon>Chytridiomycota</taxon>
        <taxon>Chytridiomycota incertae sedis</taxon>
        <taxon>Chytridiomycetes</taxon>
        <taxon>Rhizophydiales</taxon>
        <taxon>Terramycetaceae</taxon>
        <taxon>Boothiomyces</taxon>
    </lineage>
</organism>
<comment type="similarity">
    <text evidence="2">Belongs to the CarA family.</text>
</comment>
<dbReference type="Pfam" id="PF00988">
    <property type="entry name" value="CPSase_sm_chain"/>
    <property type="match status" value="1"/>
</dbReference>
<evidence type="ECO:0000256" key="1">
    <source>
        <dbReference type="ARBA" id="ARBA00005077"/>
    </source>
</evidence>
<dbReference type="SUPFAM" id="SSF52021">
    <property type="entry name" value="Carbamoyl phosphate synthetase, small subunit N-terminal domain"/>
    <property type="match status" value="1"/>
</dbReference>
<evidence type="ECO:0000313" key="15">
    <source>
        <dbReference type="Proteomes" id="UP001210925"/>
    </source>
</evidence>
<protein>
    <recommendedName>
        <fullName evidence="9">Carbamoyl phosphate synthase arginine-specific small chain</fullName>
        <ecNumber evidence="3">6.3.5.5</ecNumber>
    </recommendedName>
    <alternativeName>
        <fullName evidence="10">Arginine-specific carbamoyl phosphate synthetase, glutamine chain</fullName>
    </alternativeName>
</protein>
<dbReference type="SMART" id="SM01097">
    <property type="entry name" value="CPSase_sm_chain"/>
    <property type="match status" value="1"/>
</dbReference>
<dbReference type="PANTHER" id="PTHR43418:SF7">
    <property type="entry name" value="CARBAMOYL-PHOSPHATE SYNTHASE SMALL CHAIN"/>
    <property type="match status" value="1"/>
</dbReference>
<evidence type="ECO:0000259" key="13">
    <source>
        <dbReference type="SMART" id="SM01097"/>
    </source>
</evidence>
<evidence type="ECO:0000256" key="11">
    <source>
        <dbReference type="ARBA" id="ARBA00048816"/>
    </source>
</evidence>
<dbReference type="FunFam" id="3.50.30.20:FF:000003">
    <property type="entry name" value="Carbamoyl-phosphate synthase arginine-specific small chain"/>
    <property type="match status" value="1"/>
</dbReference>
<keyword evidence="5" id="KW-0547">Nucleotide-binding</keyword>
<feature type="domain" description="Carbamoyl-phosphate synthase small subunit N-terminal" evidence="13">
    <location>
        <begin position="34"/>
        <end position="174"/>
    </location>
</feature>
<evidence type="ECO:0000256" key="5">
    <source>
        <dbReference type="ARBA" id="ARBA00022741"/>
    </source>
</evidence>
<dbReference type="InterPro" id="IPR017926">
    <property type="entry name" value="GATASE"/>
</dbReference>
<reference evidence="14" key="1">
    <citation type="submission" date="2020-05" db="EMBL/GenBank/DDBJ databases">
        <title>Phylogenomic resolution of chytrid fungi.</title>
        <authorList>
            <person name="Stajich J.E."/>
            <person name="Amses K."/>
            <person name="Simmons R."/>
            <person name="Seto K."/>
            <person name="Myers J."/>
            <person name="Bonds A."/>
            <person name="Quandt C.A."/>
            <person name="Barry K."/>
            <person name="Liu P."/>
            <person name="Grigoriev I."/>
            <person name="Longcore J.E."/>
            <person name="James T.Y."/>
        </authorList>
    </citation>
    <scope>NUCLEOTIDE SEQUENCE</scope>
    <source>
        <strain evidence="14">PLAUS21</strain>
    </source>
</reference>
<dbReference type="PROSITE" id="PS51273">
    <property type="entry name" value="GATASE_TYPE_1"/>
    <property type="match status" value="1"/>
</dbReference>
<dbReference type="PRINTS" id="PR00099">
    <property type="entry name" value="CPSGATASE"/>
</dbReference>
<keyword evidence="4" id="KW-0436">Ligase</keyword>
<dbReference type="InterPro" id="IPR036480">
    <property type="entry name" value="CarbP_synth_ssu_N_sf"/>
</dbReference>
<evidence type="ECO:0000256" key="7">
    <source>
        <dbReference type="ARBA" id="ARBA00022962"/>
    </source>
</evidence>
<dbReference type="Gene3D" id="3.50.30.20">
    <property type="entry name" value="Carbamoyl-phosphate synthase small subunit, N-terminal domain"/>
    <property type="match status" value="1"/>
</dbReference>
<dbReference type="GO" id="GO:0005524">
    <property type="term" value="F:ATP binding"/>
    <property type="evidence" value="ECO:0007669"/>
    <property type="project" value="UniProtKB-KW"/>
</dbReference>
<dbReference type="SUPFAM" id="SSF52317">
    <property type="entry name" value="Class I glutamine amidotransferase-like"/>
    <property type="match status" value="1"/>
</dbReference>
<dbReference type="EMBL" id="JADGKB010000021">
    <property type="protein sequence ID" value="KAJ3259066.1"/>
    <property type="molecule type" value="Genomic_DNA"/>
</dbReference>
<dbReference type="Gene3D" id="3.40.50.880">
    <property type="match status" value="1"/>
</dbReference>
<comment type="subunit">
    <text evidence="8">Heterodimer composed of 2 chains; the small (or glutamine) chain promotes the hydrolysis of glutamine to ammonia, which is used by the large (or ammonia) chain to synthesize carbamoyl phosphate.</text>
</comment>
<dbReference type="Proteomes" id="UP001210925">
    <property type="component" value="Unassembled WGS sequence"/>
</dbReference>
<evidence type="ECO:0000313" key="14">
    <source>
        <dbReference type="EMBL" id="KAJ3259066.1"/>
    </source>
</evidence>
<dbReference type="EC" id="6.3.5.5" evidence="3"/>
<dbReference type="PRINTS" id="PR00096">
    <property type="entry name" value="GATASE"/>
</dbReference>
<dbReference type="GO" id="GO:0006541">
    <property type="term" value="P:glutamine metabolic process"/>
    <property type="evidence" value="ECO:0007669"/>
    <property type="project" value="InterPro"/>
</dbReference>
<dbReference type="Pfam" id="PF00117">
    <property type="entry name" value="GATase"/>
    <property type="match status" value="1"/>
</dbReference>
<name>A0AAD5UIF1_9FUNG</name>
<proteinExistence type="inferred from homology"/>
<dbReference type="InterPro" id="IPR006274">
    <property type="entry name" value="CarbamoylP_synth_ssu"/>
</dbReference>
<comment type="pathway">
    <text evidence="1">Amino-acid biosynthesis; L-arginine biosynthesis; carbamoyl phosphate from bicarbonate: step 1/1.</text>
</comment>
<evidence type="ECO:0000256" key="2">
    <source>
        <dbReference type="ARBA" id="ARBA00007800"/>
    </source>
</evidence>
<accession>A0AAD5UIF1</accession>
<dbReference type="NCBIfam" id="NF009475">
    <property type="entry name" value="PRK12838.1"/>
    <property type="match status" value="1"/>
</dbReference>
<dbReference type="CDD" id="cd01744">
    <property type="entry name" value="GATase1_CPSase"/>
    <property type="match status" value="1"/>
</dbReference>
<keyword evidence="7" id="KW-0315">Glutamine amidotransferase</keyword>
<comment type="catalytic activity">
    <reaction evidence="11">
        <text>hydrogencarbonate + L-glutamine + 2 ATP + H2O = carbamoyl phosphate + L-glutamate + 2 ADP + phosphate + 2 H(+)</text>
        <dbReference type="Rhea" id="RHEA:18633"/>
        <dbReference type="ChEBI" id="CHEBI:15377"/>
        <dbReference type="ChEBI" id="CHEBI:15378"/>
        <dbReference type="ChEBI" id="CHEBI:17544"/>
        <dbReference type="ChEBI" id="CHEBI:29985"/>
        <dbReference type="ChEBI" id="CHEBI:30616"/>
        <dbReference type="ChEBI" id="CHEBI:43474"/>
        <dbReference type="ChEBI" id="CHEBI:58228"/>
        <dbReference type="ChEBI" id="CHEBI:58359"/>
        <dbReference type="ChEBI" id="CHEBI:456216"/>
        <dbReference type="EC" id="6.3.5.5"/>
    </reaction>
</comment>
<dbReference type="GO" id="GO:0004088">
    <property type="term" value="F:carbamoyl-phosphate synthase (glutamine-hydrolyzing) activity"/>
    <property type="evidence" value="ECO:0007669"/>
    <property type="project" value="UniProtKB-EC"/>
</dbReference>
<gene>
    <name evidence="14" type="ORF">HK103_002953</name>
</gene>
<evidence type="ECO:0000256" key="4">
    <source>
        <dbReference type="ARBA" id="ARBA00022598"/>
    </source>
</evidence>
<dbReference type="InterPro" id="IPR029062">
    <property type="entry name" value="Class_I_gatase-like"/>
</dbReference>
<dbReference type="InterPro" id="IPR002474">
    <property type="entry name" value="CarbamoylP_synth_ssu_N"/>
</dbReference>
<keyword evidence="6" id="KW-0067">ATP-binding</keyword>
<dbReference type="NCBIfam" id="TIGR01368">
    <property type="entry name" value="CPSaseIIsmall"/>
    <property type="match status" value="1"/>
</dbReference>
<sequence length="423" mass="46153">MPLINKINKFSIRRLATLSNNGFLTKQTPESPSFPATLRLNTGHTFNATSFGAVKPITSGEVVFTTSLVGYPESMTDPSYHGQILVFTQPLVGNYGVPPPTLDKYGLHKYFESSKIQVSGIIVNDYAAKYSHWNAIESLGQWCTRYGVPALTGVDTRAVVTLLRERGSTVGHISIGEEAMAQEPPEYTDDSADWINAVSRKDIRVFNFNGKTKIALVDYGAKDNIIRCLVERGAQVTAFPHDYDFSSKLSEFDGVFLSNGPGDPKNATKTTEVVKKVLAKSSAMKVPVPIFGICMGHQVLGLAAGFKSYKLPYGNRGHNQPALNLQKGGCVITSQNHGYALNDGTTPEGWAPYFRNANDGSNEGIRHVSLPFSSVQFHPEAMGGPLDTQYLFDDFMDQVNSLKVKRLGFQLPVSASLSQSANI</sequence>
<dbReference type="AlphaFoldDB" id="A0AAD5UIF1"/>
<dbReference type="PANTHER" id="PTHR43418">
    <property type="entry name" value="MULTIFUNCTIONAL TRYPTOPHAN BIOSYNTHESIS PROTEIN-RELATED"/>
    <property type="match status" value="1"/>
</dbReference>
<comment type="catalytic activity">
    <reaction evidence="12">
        <text>L-glutamine + H2O = L-glutamate + NH4(+)</text>
        <dbReference type="Rhea" id="RHEA:15889"/>
        <dbReference type="ChEBI" id="CHEBI:15377"/>
        <dbReference type="ChEBI" id="CHEBI:28938"/>
        <dbReference type="ChEBI" id="CHEBI:29985"/>
        <dbReference type="ChEBI" id="CHEBI:58359"/>
    </reaction>
</comment>
<dbReference type="HAMAP" id="MF_01209">
    <property type="entry name" value="CPSase_S_chain"/>
    <property type="match status" value="1"/>
</dbReference>
<dbReference type="InterPro" id="IPR050472">
    <property type="entry name" value="Anth_synth/Amidotransfase"/>
</dbReference>
<evidence type="ECO:0000256" key="10">
    <source>
        <dbReference type="ARBA" id="ARBA00044340"/>
    </source>
</evidence>
<keyword evidence="15" id="KW-1185">Reference proteome</keyword>
<dbReference type="InterPro" id="IPR035686">
    <property type="entry name" value="CPSase_GATase1"/>
</dbReference>